<reference evidence="9 10" key="1">
    <citation type="submission" date="2017-03" db="EMBL/GenBank/DDBJ databases">
        <title>Draft Genome sequence of Marispirochaeta sp. strain JC444.</title>
        <authorList>
            <person name="Shivani Y."/>
            <person name="Subhash Y."/>
            <person name="Sasikala C."/>
            <person name="Ramana C."/>
        </authorList>
    </citation>
    <scope>NUCLEOTIDE SEQUENCE [LARGE SCALE GENOMIC DNA]</scope>
    <source>
        <strain evidence="9 10">JC444</strain>
    </source>
</reference>
<dbReference type="PIRSF" id="PIRSF006066">
    <property type="entry name" value="HI0050"/>
    <property type="match status" value="1"/>
</dbReference>
<dbReference type="NCBIfam" id="TIGR00786">
    <property type="entry name" value="dctM"/>
    <property type="match status" value="1"/>
</dbReference>
<dbReference type="PANTHER" id="PTHR33362">
    <property type="entry name" value="SIALIC ACID TRAP TRANSPORTER PERMEASE PROTEIN SIAT-RELATED"/>
    <property type="match status" value="1"/>
</dbReference>
<dbReference type="STRING" id="1963862.B4O97_01335"/>
<feature type="domain" description="TRAP C4-dicarboxylate transport system permease DctM subunit" evidence="8">
    <location>
        <begin position="6"/>
        <end position="415"/>
    </location>
</feature>
<keyword evidence="3" id="KW-0997">Cell inner membrane</keyword>
<organism evidence="9 10">
    <name type="scientific">Marispirochaeta aestuarii</name>
    <dbReference type="NCBI Taxonomy" id="1963862"/>
    <lineage>
        <taxon>Bacteria</taxon>
        <taxon>Pseudomonadati</taxon>
        <taxon>Spirochaetota</taxon>
        <taxon>Spirochaetia</taxon>
        <taxon>Spirochaetales</taxon>
        <taxon>Spirochaetaceae</taxon>
        <taxon>Marispirochaeta</taxon>
    </lineage>
</organism>
<evidence type="ECO:0000256" key="5">
    <source>
        <dbReference type="ARBA" id="ARBA00022989"/>
    </source>
</evidence>
<keyword evidence="4 7" id="KW-0812">Transmembrane</keyword>
<gene>
    <name evidence="9" type="ORF">B4O97_01335</name>
</gene>
<dbReference type="GO" id="GO:0022857">
    <property type="term" value="F:transmembrane transporter activity"/>
    <property type="evidence" value="ECO:0007669"/>
    <property type="project" value="TreeGrafter"/>
</dbReference>
<feature type="transmembrane region" description="Helical" evidence="7">
    <location>
        <begin position="240"/>
        <end position="259"/>
    </location>
</feature>
<keyword evidence="5 7" id="KW-1133">Transmembrane helix</keyword>
<feature type="transmembrane region" description="Helical" evidence="7">
    <location>
        <begin position="312"/>
        <end position="329"/>
    </location>
</feature>
<dbReference type="Pfam" id="PF06808">
    <property type="entry name" value="DctM"/>
    <property type="match status" value="1"/>
</dbReference>
<feature type="transmembrane region" description="Helical" evidence="7">
    <location>
        <begin position="90"/>
        <end position="121"/>
    </location>
</feature>
<evidence type="ECO:0000313" key="10">
    <source>
        <dbReference type="Proteomes" id="UP000192343"/>
    </source>
</evidence>
<feature type="transmembrane region" description="Helical" evidence="7">
    <location>
        <begin position="398"/>
        <end position="419"/>
    </location>
</feature>
<keyword evidence="10" id="KW-1185">Reference proteome</keyword>
<feature type="transmembrane region" description="Helical" evidence="7">
    <location>
        <begin position="52"/>
        <end position="70"/>
    </location>
</feature>
<evidence type="ECO:0000256" key="6">
    <source>
        <dbReference type="ARBA" id="ARBA00023136"/>
    </source>
</evidence>
<sequence length="426" mass="45502">MALVFSSFIILMLLNVPIAFVLGISSLIYFLFFGNIPLAVIGQKLYTGTDNYVLLAIPFFVLAGELMNRTRITDDLVSFAKALVGRIPGALAQVNIVTSIFFAGLTGAAVADTAAIGSLLIPAMKKEGYSPEYAAAVTTTSSIIGPIIPPSIIVVIYATATMESVGALFIGGFVPGLLIGLGLMLVALLFALKYKHPRRKTRMPARELYVTTKNSLLGLLCPLIIVGGILSGVFTPTEAAAVACAYALIVGVFVFRNLSLKDIIASFGKSAITSGVILLIITTATLFSTVLTIEKIPEALAEFMVNLTTNKYMFLLIINVFLLFMGMILETGANVILLAPILLPIAQLYGINSLHFALIMLVNLNIGLTTPPLGVCLFTAAPIAGVRFEKIARAAMPFIGIEIVVLLMITYLPDMVLFLPRITGYL</sequence>
<accession>A0A1Y1S386</accession>
<dbReference type="InterPro" id="IPR004681">
    <property type="entry name" value="TRAP_DctM"/>
</dbReference>
<proteinExistence type="predicted"/>
<dbReference type="PANTHER" id="PTHR33362:SF3">
    <property type="entry name" value="SIALIC ACID TRAP TRANSPORTER PERMEASE PROTEIN SIAT"/>
    <property type="match status" value="1"/>
</dbReference>
<feature type="transmembrane region" description="Helical" evidence="7">
    <location>
        <begin position="166"/>
        <end position="194"/>
    </location>
</feature>
<feature type="transmembrane region" description="Helical" evidence="7">
    <location>
        <begin position="133"/>
        <end position="160"/>
    </location>
</feature>
<dbReference type="GO" id="GO:0005886">
    <property type="term" value="C:plasma membrane"/>
    <property type="evidence" value="ECO:0007669"/>
    <property type="project" value="UniProtKB-SubCell"/>
</dbReference>
<keyword evidence="6 7" id="KW-0472">Membrane</keyword>
<keyword evidence="2" id="KW-1003">Cell membrane</keyword>
<comment type="subcellular location">
    <subcellularLocation>
        <location evidence="1">Cell inner membrane</location>
        <topology evidence="1">Multi-pass membrane protein</topology>
    </subcellularLocation>
</comment>
<feature type="transmembrane region" description="Helical" evidence="7">
    <location>
        <begin position="6"/>
        <end position="32"/>
    </location>
</feature>
<name>A0A1Y1S386_9SPIO</name>
<evidence type="ECO:0000256" key="2">
    <source>
        <dbReference type="ARBA" id="ARBA00022475"/>
    </source>
</evidence>
<evidence type="ECO:0000256" key="1">
    <source>
        <dbReference type="ARBA" id="ARBA00004429"/>
    </source>
</evidence>
<feature type="transmembrane region" description="Helical" evidence="7">
    <location>
        <begin position="271"/>
        <end position="292"/>
    </location>
</feature>
<protein>
    <submittedName>
        <fullName evidence="9">C4-dicarboxylate ABC transporter permease</fullName>
    </submittedName>
</protein>
<evidence type="ECO:0000256" key="4">
    <source>
        <dbReference type="ARBA" id="ARBA00022692"/>
    </source>
</evidence>
<evidence type="ECO:0000313" key="9">
    <source>
        <dbReference type="EMBL" id="ORC38429.1"/>
    </source>
</evidence>
<evidence type="ECO:0000256" key="3">
    <source>
        <dbReference type="ARBA" id="ARBA00022519"/>
    </source>
</evidence>
<dbReference type="OrthoDB" id="370245at2"/>
<dbReference type="InterPro" id="IPR010656">
    <property type="entry name" value="DctM"/>
</dbReference>
<evidence type="ECO:0000256" key="7">
    <source>
        <dbReference type="SAM" id="Phobius"/>
    </source>
</evidence>
<dbReference type="AlphaFoldDB" id="A0A1Y1S386"/>
<dbReference type="EMBL" id="MWQY01000001">
    <property type="protein sequence ID" value="ORC38429.1"/>
    <property type="molecule type" value="Genomic_DNA"/>
</dbReference>
<dbReference type="RefSeq" id="WP_083047546.1">
    <property type="nucleotide sequence ID" value="NZ_CAXXQO010000003.1"/>
</dbReference>
<evidence type="ECO:0000259" key="8">
    <source>
        <dbReference type="Pfam" id="PF06808"/>
    </source>
</evidence>
<comment type="caution">
    <text evidence="9">The sequence shown here is derived from an EMBL/GenBank/DDBJ whole genome shotgun (WGS) entry which is preliminary data.</text>
</comment>
<feature type="transmembrane region" description="Helical" evidence="7">
    <location>
        <begin position="215"/>
        <end position="234"/>
    </location>
</feature>
<dbReference type="Proteomes" id="UP000192343">
    <property type="component" value="Unassembled WGS sequence"/>
</dbReference>